<dbReference type="CDD" id="cd06588">
    <property type="entry name" value="PhnB_like"/>
    <property type="match status" value="1"/>
</dbReference>
<dbReference type="InterPro" id="IPR028973">
    <property type="entry name" value="PhnB-like"/>
</dbReference>
<accession>A0A1D9I366</accession>
<dbReference type="Gene3D" id="3.10.180.10">
    <property type="entry name" value="2,3-Dihydroxybiphenyl 1,2-Dioxygenase, domain 1"/>
    <property type="match status" value="1"/>
</dbReference>
<dbReference type="InterPro" id="IPR009725">
    <property type="entry name" value="3_dmu_93_MTrfase"/>
</dbReference>
<reference evidence="2 3" key="1">
    <citation type="submission" date="2016-10" db="EMBL/GenBank/DDBJ databases">
        <title>Complete genome sequences of three Cupriavidus strains isolated from various Malaysian environments.</title>
        <authorList>
            <person name="Abdullah A.A.-A."/>
            <person name="Shafie N.A.H."/>
            <person name="Lau N.S."/>
        </authorList>
    </citation>
    <scope>NUCLEOTIDE SEQUENCE [LARGE SCALE GENOMIC DNA]</scope>
    <source>
        <strain evidence="2 3">USMAA1020</strain>
    </source>
</reference>
<dbReference type="InterPro" id="IPR029068">
    <property type="entry name" value="Glyas_Bleomycin-R_OHBP_Dase"/>
</dbReference>
<evidence type="ECO:0000313" key="3">
    <source>
        <dbReference type="Proteomes" id="UP000177515"/>
    </source>
</evidence>
<protein>
    <recommendedName>
        <fullName evidence="1">PhnB-like domain-containing protein</fullName>
    </recommendedName>
</protein>
<dbReference type="RefSeq" id="WP_071013149.1">
    <property type="nucleotide sequence ID" value="NZ_CP017754.1"/>
</dbReference>
<dbReference type="PANTHER" id="PTHR33990">
    <property type="entry name" value="PROTEIN YJDN-RELATED"/>
    <property type="match status" value="1"/>
</dbReference>
<evidence type="ECO:0000313" key="2">
    <source>
        <dbReference type="EMBL" id="AOZ06530.1"/>
    </source>
</evidence>
<dbReference type="PANTHER" id="PTHR33990:SF2">
    <property type="entry name" value="PHNB-LIKE DOMAIN-CONTAINING PROTEIN"/>
    <property type="match status" value="1"/>
</dbReference>
<feature type="domain" description="PhnB-like" evidence="1">
    <location>
        <begin position="4"/>
        <end position="119"/>
    </location>
</feature>
<name>A0A1D9I366_9BURK</name>
<dbReference type="Pfam" id="PF06983">
    <property type="entry name" value="3-dmu-9_3-mt"/>
    <property type="match status" value="1"/>
</dbReference>
<evidence type="ECO:0000259" key="1">
    <source>
        <dbReference type="Pfam" id="PF06983"/>
    </source>
</evidence>
<proteinExistence type="predicted"/>
<dbReference type="PIRSF" id="PIRSF021700">
    <property type="entry name" value="3_dmu_93_MTrfase"/>
    <property type="match status" value="1"/>
</dbReference>
<organism evidence="2 3">
    <name type="scientific">Cupriavidus malaysiensis</name>
    <dbReference type="NCBI Taxonomy" id="367825"/>
    <lineage>
        <taxon>Bacteria</taxon>
        <taxon>Pseudomonadati</taxon>
        <taxon>Pseudomonadota</taxon>
        <taxon>Betaproteobacteria</taxon>
        <taxon>Burkholderiales</taxon>
        <taxon>Burkholderiaceae</taxon>
        <taxon>Cupriavidus</taxon>
    </lineage>
</organism>
<gene>
    <name evidence="2" type="ORF">BKK80_12395</name>
</gene>
<dbReference type="EMBL" id="CP017754">
    <property type="protein sequence ID" value="AOZ06530.1"/>
    <property type="molecule type" value="Genomic_DNA"/>
</dbReference>
<keyword evidence="3" id="KW-1185">Reference proteome</keyword>
<dbReference type="Proteomes" id="UP000177515">
    <property type="component" value="Chromosome 1"/>
</dbReference>
<sequence length="162" mass="17749">MKMQKITPFLWYAKEAEEAARFYASIFPDSRVVRVTAMPSDSPSGPPGSVKIVEFVLCGQPFTAMSAGPLDPFNHAISFVVQCEDQEELDRYWNGLLDGGAPEQCGWLKDRFGLSWQIVPAALGEWMSDPDPLRARRTADAMMKMVKLDIGALKAAHAGAAG</sequence>
<dbReference type="SUPFAM" id="SSF54593">
    <property type="entry name" value="Glyoxalase/Bleomycin resistance protein/Dihydroxybiphenyl dioxygenase"/>
    <property type="match status" value="1"/>
</dbReference>